<dbReference type="GO" id="GO:0036374">
    <property type="term" value="F:glutathione hydrolase activity"/>
    <property type="evidence" value="ECO:0007669"/>
    <property type="project" value="InterPro"/>
</dbReference>
<sequence length="473" mass="52350">MVTFTVYQFLSISFQCLIWRLEFAGPASALRSSTICRWEIINKDILLTTPRIKTKYVVILVILVLICIGLGTAHLMGAFSKKVGHLLSPPNPVTPIKPSASQLHIFNKAAVCADGIPCAKIGKDIFEKNGSVVDAAIATLFCNGIVNMHSMGLGGGFFMTIYIRNEKKAYTLNAREFAPINTTASLYNNDPKTSKKGPLAVGVPGELKGYWAAYKRFGKLPWKDLIQPSIDLCEQGYKITLSQYDSLVTDEENIKKDTHLKTWFTEDDDKFKPTGSVVKPTKLCETLKVIANEGGDALYNGSLAKIFVQDIQDMGGIITEEDMKNYTVEWLDPVQTQFRNGDHFYSMPMPGGGLLLAMILNTLDGYNFTSESLYPENIVQTYHRAIEAYKYAYARRSDMGDMNFLDNVDEIVSNMSSHQLADHVRSLINETKTSNDPKTYGGVFVTKNDHGTAHVSILAENGDAVSATSTINL</sequence>
<dbReference type="PANTHER" id="PTHR11686">
    <property type="entry name" value="GAMMA GLUTAMYL TRANSPEPTIDASE"/>
    <property type="match status" value="1"/>
</dbReference>
<dbReference type="EMBL" id="JASPKY010001039">
    <property type="protein sequence ID" value="KAK9679351.1"/>
    <property type="molecule type" value="Genomic_DNA"/>
</dbReference>
<keyword evidence="3" id="KW-0472">Membrane</keyword>
<keyword evidence="5" id="KW-1185">Reference proteome</keyword>
<feature type="binding site" evidence="2">
    <location>
        <begin position="470"/>
        <end position="472"/>
    </location>
    <ligand>
        <name>L-glutamate</name>
        <dbReference type="ChEBI" id="CHEBI:29985"/>
    </ligand>
</feature>
<dbReference type="SUPFAM" id="SSF56235">
    <property type="entry name" value="N-terminal nucleophile aminohydrolases (Ntn hydrolases)"/>
    <property type="match status" value="1"/>
</dbReference>
<evidence type="ECO:0000313" key="5">
    <source>
        <dbReference type="Proteomes" id="UP001458880"/>
    </source>
</evidence>
<proteinExistence type="predicted"/>
<dbReference type="Proteomes" id="UP001458880">
    <property type="component" value="Unassembled WGS sequence"/>
</dbReference>
<evidence type="ECO:0000313" key="4">
    <source>
        <dbReference type="EMBL" id="KAK9679351.1"/>
    </source>
</evidence>
<dbReference type="InterPro" id="IPR029055">
    <property type="entry name" value="Ntn_hydrolases_N"/>
</dbReference>
<dbReference type="GO" id="GO:0006751">
    <property type="term" value="P:glutathione catabolic process"/>
    <property type="evidence" value="ECO:0007669"/>
    <property type="project" value="InterPro"/>
</dbReference>
<dbReference type="GO" id="GO:0005886">
    <property type="term" value="C:plasma membrane"/>
    <property type="evidence" value="ECO:0007669"/>
    <property type="project" value="TreeGrafter"/>
</dbReference>
<accession>A0AAW1HSG3</accession>
<name>A0AAW1HSG3_POPJA</name>
<keyword evidence="3" id="KW-0812">Transmembrane</keyword>
<dbReference type="Gene3D" id="1.10.246.130">
    <property type="match status" value="1"/>
</dbReference>
<dbReference type="FunFam" id="1.10.246.130:FF:000001">
    <property type="entry name" value="Gamma-glutamyltransferase 5 isoform 1"/>
    <property type="match status" value="1"/>
</dbReference>
<dbReference type="PRINTS" id="PR01210">
    <property type="entry name" value="GGTRANSPTASE"/>
</dbReference>
<evidence type="ECO:0000256" key="1">
    <source>
        <dbReference type="PIRSR" id="PIRSR600101-1"/>
    </source>
</evidence>
<dbReference type="InterPro" id="IPR000101">
    <property type="entry name" value="GGT_peptidase"/>
</dbReference>
<dbReference type="PANTHER" id="PTHR11686:SF9">
    <property type="entry name" value="RE13973P"/>
    <property type="match status" value="1"/>
</dbReference>
<feature type="binding site" evidence="2">
    <location>
        <position position="175"/>
    </location>
    <ligand>
        <name>L-glutamate</name>
        <dbReference type="ChEBI" id="CHEBI:29985"/>
    </ligand>
</feature>
<dbReference type="InterPro" id="IPR043138">
    <property type="entry name" value="GGT_lsub"/>
</dbReference>
<comment type="caution">
    <text evidence="4">The sequence shown here is derived from an EMBL/GenBank/DDBJ whole genome shotgun (WGS) entry which is preliminary data.</text>
</comment>
<evidence type="ECO:0000256" key="2">
    <source>
        <dbReference type="PIRSR" id="PIRSR600101-2"/>
    </source>
</evidence>
<dbReference type="Pfam" id="PF01019">
    <property type="entry name" value="G_glu_transpept"/>
    <property type="match status" value="1"/>
</dbReference>
<protein>
    <recommendedName>
        <fullName evidence="6">Gamma-glutamyltranspeptidase 1</fullName>
    </recommendedName>
</protein>
<evidence type="ECO:0000256" key="3">
    <source>
        <dbReference type="SAM" id="Phobius"/>
    </source>
</evidence>
<reference evidence="4 5" key="1">
    <citation type="journal article" date="2024" name="BMC Genomics">
        <title>De novo assembly and annotation of Popillia japonica's genome with initial clues to its potential as an invasive pest.</title>
        <authorList>
            <person name="Cucini C."/>
            <person name="Boschi S."/>
            <person name="Funari R."/>
            <person name="Cardaioli E."/>
            <person name="Iannotti N."/>
            <person name="Marturano G."/>
            <person name="Paoli F."/>
            <person name="Bruttini M."/>
            <person name="Carapelli A."/>
            <person name="Frati F."/>
            <person name="Nardi F."/>
        </authorList>
    </citation>
    <scope>NUCLEOTIDE SEQUENCE [LARGE SCALE GENOMIC DNA]</scope>
    <source>
        <strain evidence="4">DMR45628</strain>
    </source>
</reference>
<gene>
    <name evidence="4" type="ORF">QE152_g40097</name>
</gene>
<organism evidence="4 5">
    <name type="scientific">Popillia japonica</name>
    <name type="common">Japanese beetle</name>
    <dbReference type="NCBI Taxonomy" id="7064"/>
    <lineage>
        <taxon>Eukaryota</taxon>
        <taxon>Metazoa</taxon>
        <taxon>Ecdysozoa</taxon>
        <taxon>Arthropoda</taxon>
        <taxon>Hexapoda</taxon>
        <taxon>Insecta</taxon>
        <taxon>Pterygota</taxon>
        <taxon>Neoptera</taxon>
        <taxon>Endopterygota</taxon>
        <taxon>Coleoptera</taxon>
        <taxon>Polyphaga</taxon>
        <taxon>Scarabaeiformia</taxon>
        <taxon>Scarabaeidae</taxon>
        <taxon>Rutelinae</taxon>
        <taxon>Popillia</taxon>
    </lineage>
</organism>
<evidence type="ECO:0008006" key="6">
    <source>
        <dbReference type="Google" id="ProtNLM"/>
    </source>
</evidence>
<feature type="active site" description="Nucleophile" evidence="1">
    <location>
        <position position="452"/>
    </location>
</feature>
<keyword evidence="3" id="KW-1133">Transmembrane helix</keyword>
<dbReference type="AlphaFoldDB" id="A0AAW1HSG3"/>
<feature type="transmembrane region" description="Helical" evidence="3">
    <location>
        <begin position="56"/>
        <end position="79"/>
    </location>
</feature>